<gene>
    <name evidence="2" type="ORF">RM550_29175</name>
</gene>
<dbReference type="Proteomes" id="UP001180551">
    <property type="component" value="Unassembled WGS sequence"/>
</dbReference>
<organism evidence="2 3">
    <name type="scientific">Streptomyces mooreae</name>
    <dbReference type="NCBI Taxonomy" id="3075523"/>
    <lineage>
        <taxon>Bacteria</taxon>
        <taxon>Bacillati</taxon>
        <taxon>Actinomycetota</taxon>
        <taxon>Actinomycetes</taxon>
        <taxon>Kitasatosporales</taxon>
        <taxon>Streptomycetaceae</taxon>
        <taxon>Streptomyces</taxon>
    </lineage>
</organism>
<evidence type="ECO:0000313" key="3">
    <source>
        <dbReference type="Proteomes" id="UP001180551"/>
    </source>
</evidence>
<accession>A0ABU2TFM4</accession>
<feature type="chain" id="PRO_5046589579" description="DUF2511 domain-containing protein" evidence="1">
    <location>
        <begin position="35"/>
        <end position="143"/>
    </location>
</feature>
<evidence type="ECO:0000256" key="1">
    <source>
        <dbReference type="SAM" id="SignalP"/>
    </source>
</evidence>
<dbReference type="RefSeq" id="WP_311626751.1">
    <property type="nucleotide sequence ID" value="NZ_JAVRFE010000050.1"/>
</dbReference>
<comment type="caution">
    <text evidence="2">The sequence shown here is derived from an EMBL/GenBank/DDBJ whole genome shotgun (WGS) entry which is preliminary data.</text>
</comment>
<proteinExistence type="predicted"/>
<keyword evidence="1" id="KW-0732">Signal</keyword>
<evidence type="ECO:0008006" key="4">
    <source>
        <dbReference type="Google" id="ProtNLM"/>
    </source>
</evidence>
<name>A0ABU2TFM4_9ACTN</name>
<reference evidence="2" key="1">
    <citation type="submission" date="2024-05" db="EMBL/GenBank/DDBJ databases">
        <title>30 novel species of actinomycetes from the DSMZ collection.</title>
        <authorList>
            <person name="Nouioui I."/>
        </authorList>
    </citation>
    <scope>NUCLEOTIDE SEQUENCE</scope>
    <source>
        <strain evidence="2">DSM 41527</strain>
    </source>
</reference>
<sequence length="143" mass="15500">MTTTCTTRVRALAAITAGLSISLLVSGCSQESDAVLKWPAVTSNPQRITSDQFGAAWPVKPKEGKVGCDTTRYSGFAITFTAPDGKIYALNNVAHDEQGYPKAETIRGPSSKTMWRLRSFGMQVCSVDRAKRMQSTPKPSRTP</sequence>
<feature type="signal peptide" evidence="1">
    <location>
        <begin position="1"/>
        <end position="34"/>
    </location>
</feature>
<keyword evidence="3" id="KW-1185">Reference proteome</keyword>
<dbReference type="EMBL" id="JAVRFE010000050">
    <property type="protein sequence ID" value="MDT0459742.1"/>
    <property type="molecule type" value="Genomic_DNA"/>
</dbReference>
<protein>
    <recommendedName>
        <fullName evidence="4">DUF2511 domain-containing protein</fullName>
    </recommendedName>
</protein>
<evidence type="ECO:0000313" key="2">
    <source>
        <dbReference type="EMBL" id="MDT0459742.1"/>
    </source>
</evidence>